<sequence length="558" mass="60270">MLSRLIQTFSVVRLLKSLSIYSIDKAMANEYVEDIVCQESEVPDNGMKVCDLGSDGGKVLLVKQKGEIFAVGTKCSHYGAPLANGALGNGRVRCPWHGACFNIKTGDIEDFPGLDSIPCYSVEVIEGGGVKVRARKHDLEKNKRMKNMVAKSPSNNNTFIIVGGGAAGQVCAETLRQEGFSGKLIMICAEKYSPYDRIKLSKQLDLGIDKIQLRPNTFYNEHDIDIMLNTKLVKLDAEKKTLELDNGQSLSYNLVFLATGSKPRKVDLPGVNLNNVFTLRSLSDASNINSSLSPESNVVIYGSSFIGMETAAYCVSHCKSVTVVGRSETPFQESLGSQLGNRIAKLFTDKGVHLKMSKSITEIKGETKVESVVLSDGETIPADVVILGLGSTFATEYLEGSGVDRSPSGSVLVNQFLETNCAGVFAGGDIAEAPVLAYDNNKRAAIGHWGLAHYHGRIAALNMVSKATPLKTVPFFWTMLFGTSFRYAGYGKAFDDIVGGGDLENLKYACYYCKGDKVIAVTTVGVDPIAAAFAERLSSGQEVLKSTVVSNPLSWHKD</sequence>
<dbReference type="InterPro" id="IPR050446">
    <property type="entry name" value="FAD-oxidoreductase/Apoptosis"/>
</dbReference>
<dbReference type="PANTHER" id="PTHR43557">
    <property type="entry name" value="APOPTOSIS-INDUCING FACTOR 1"/>
    <property type="match status" value="1"/>
</dbReference>
<dbReference type="PRINTS" id="PR00368">
    <property type="entry name" value="FADPNR"/>
</dbReference>
<dbReference type="PANTHER" id="PTHR43557:SF2">
    <property type="entry name" value="RIESKE DOMAIN-CONTAINING PROTEIN-RELATED"/>
    <property type="match status" value="1"/>
</dbReference>
<comment type="similarity">
    <text evidence="2">Belongs to the FAD-dependent oxidoreductase family.</text>
</comment>
<dbReference type="GO" id="GO:0051537">
    <property type="term" value="F:2 iron, 2 sulfur cluster binding"/>
    <property type="evidence" value="ECO:0007669"/>
    <property type="project" value="UniProtKB-KW"/>
</dbReference>
<evidence type="ECO:0000256" key="6">
    <source>
        <dbReference type="ARBA" id="ARBA00022827"/>
    </source>
</evidence>
<dbReference type="Pfam" id="PF07992">
    <property type="entry name" value="Pyr_redox_2"/>
    <property type="match status" value="1"/>
</dbReference>
<dbReference type="GO" id="GO:0005737">
    <property type="term" value="C:cytoplasm"/>
    <property type="evidence" value="ECO:0007669"/>
    <property type="project" value="TreeGrafter"/>
</dbReference>
<name>A0A9P0MRI2_NEZVI</name>
<evidence type="ECO:0000256" key="1">
    <source>
        <dbReference type="ARBA" id="ARBA00001974"/>
    </source>
</evidence>
<evidence type="ECO:0000259" key="10">
    <source>
        <dbReference type="PROSITE" id="PS51296"/>
    </source>
</evidence>
<evidence type="ECO:0000256" key="5">
    <source>
        <dbReference type="ARBA" id="ARBA00022723"/>
    </source>
</evidence>
<dbReference type="Gene3D" id="3.30.390.30">
    <property type="match status" value="1"/>
</dbReference>
<dbReference type="SUPFAM" id="SSF51905">
    <property type="entry name" value="FAD/NAD(P)-binding domain"/>
    <property type="match status" value="1"/>
</dbReference>
<evidence type="ECO:0000256" key="4">
    <source>
        <dbReference type="ARBA" id="ARBA00022714"/>
    </source>
</evidence>
<evidence type="ECO:0000313" key="12">
    <source>
        <dbReference type="Proteomes" id="UP001152798"/>
    </source>
</evidence>
<dbReference type="SUPFAM" id="SSF50022">
    <property type="entry name" value="ISP domain"/>
    <property type="match status" value="1"/>
</dbReference>
<evidence type="ECO:0000256" key="3">
    <source>
        <dbReference type="ARBA" id="ARBA00022630"/>
    </source>
</evidence>
<keyword evidence="7" id="KW-0560">Oxidoreductase</keyword>
<evidence type="ECO:0000256" key="7">
    <source>
        <dbReference type="ARBA" id="ARBA00023002"/>
    </source>
</evidence>
<dbReference type="AlphaFoldDB" id="A0A9P0MRI2"/>
<dbReference type="InterPro" id="IPR017941">
    <property type="entry name" value="Rieske_2Fe-2S"/>
</dbReference>
<keyword evidence="6" id="KW-0274">FAD</keyword>
<dbReference type="CDD" id="cd03478">
    <property type="entry name" value="Rieske_AIFL_N"/>
    <property type="match status" value="1"/>
</dbReference>
<dbReference type="InterPro" id="IPR036188">
    <property type="entry name" value="FAD/NAD-bd_sf"/>
</dbReference>
<reference evidence="11" key="1">
    <citation type="submission" date="2022-01" db="EMBL/GenBank/DDBJ databases">
        <authorList>
            <person name="King R."/>
        </authorList>
    </citation>
    <scope>NUCLEOTIDE SEQUENCE</scope>
</reference>
<dbReference type="PRINTS" id="PR00469">
    <property type="entry name" value="PNDRDTASEII"/>
</dbReference>
<dbReference type="InterPro" id="IPR016156">
    <property type="entry name" value="FAD/NAD-linked_Rdtase_dimer_sf"/>
</dbReference>
<dbReference type="Pfam" id="PF00355">
    <property type="entry name" value="Rieske"/>
    <property type="match status" value="1"/>
</dbReference>
<dbReference type="GO" id="GO:0046872">
    <property type="term" value="F:metal ion binding"/>
    <property type="evidence" value="ECO:0007669"/>
    <property type="project" value="UniProtKB-KW"/>
</dbReference>
<keyword evidence="3" id="KW-0285">Flavoprotein</keyword>
<dbReference type="Proteomes" id="UP001152798">
    <property type="component" value="Chromosome 5"/>
</dbReference>
<dbReference type="InterPro" id="IPR023753">
    <property type="entry name" value="FAD/NAD-binding_dom"/>
</dbReference>
<dbReference type="OrthoDB" id="432169at2759"/>
<gene>
    <name evidence="11" type="ORF">NEZAVI_LOCUS10919</name>
</gene>
<dbReference type="FunFam" id="2.102.10.10:FF:000003">
    <property type="entry name" value="apoptosis-inducing factor 3 isoform X2"/>
    <property type="match status" value="1"/>
</dbReference>
<protein>
    <recommendedName>
        <fullName evidence="10">Rieske domain-containing protein</fullName>
    </recommendedName>
</protein>
<keyword evidence="8" id="KW-0408">Iron</keyword>
<evidence type="ECO:0000256" key="2">
    <source>
        <dbReference type="ARBA" id="ARBA00006442"/>
    </source>
</evidence>
<dbReference type="GO" id="GO:0016651">
    <property type="term" value="F:oxidoreductase activity, acting on NAD(P)H"/>
    <property type="evidence" value="ECO:0007669"/>
    <property type="project" value="TreeGrafter"/>
</dbReference>
<dbReference type="Gene3D" id="2.102.10.10">
    <property type="entry name" value="Rieske [2Fe-2S] iron-sulphur domain"/>
    <property type="match status" value="1"/>
</dbReference>
<keyword evidence="9" id="KW-0411">Iron-sulfur</keyword>
<dbReference type="Gene3D" id="3.50.50.60">
    <property type="entry name" value="FAD/NAD(P)-binding domain"/>
    <property type="match status" value="2"/>
</dbReference>
<keyword evidence="5" id="KW-0479">Metal-binding</keyword>
<accession>A0A9P0MRI2</accession>
<evidence type="ECO:0000256" key="8">
    <source>
        <dbReference type="ARBA" id="ARBA00023004"/>
    </source>
</evidence>
<keyword evidence="4" id="KW-0001">2Fe-2S</keyword>
<dbReference type="PROSITE" id="PS51296">
    <property type="entry name" value="RIESKE"/>
    <property type="match status" value="1"/>
</dbReference>
<organism evidence="11 12">
    <name type="scientific">Nezara viridula</name>
    <name type="common">Southern green stink bug</name>
    <name type="synonym">Cimex viridulus</name>
    <dbReference type="NCBI Taxonomy" id="85310"/>
    <lineage>
        <taxon>Eukaryota</taxon>
        <taxon>Metazoa</taxon>
        <taxon>Ecdysozoa</taxon>
        <taxon>Arthropoda</taxon>
        <taxon>Hexapoda</taxon>
        <taxon>Insecta</taxon>
        <taxon>Pterygota</taxon>
        <taxon>Neoptera</taxon>
        <taxon>Paraneoptera</taxon>
        <taxon>Hemiptera</taxon>
        <taxon>Heteroptera</taxon>
        <taxon>Panheteroptera</taxon>
        <taxon>Pentatomomorpha</taxon>
        <taxon>Pentatomoidea</taxon>
        <taxon>Pentatomidae</taxon>
        <taxon>Pentatominae</taxon>
        <taxon>Nezara</taxon>
    </lineage>
</organism>
<dbReference type="InterPro" id="IPR036922">
    <property type="entry name" value="Rieske_2Fe-2S_sf"/>
</dbReference>
<comment type="cofactor">
    <cofactor evidence="1">
        <name>FAD</name>
        <dbReference type="ChEBI" id="CHEBI:57692"/>
    </cofactor>
</comment>
<proteinExistence type="inferred from homology"/>
<evidence type="ECO:0000313" key="11">
    <source>
        <dbReference type="EMBL" id="CAH1401995.1"/>
    </source>
</evidence>
<dbReference type="EMBL" id="OV725081">
    <property type="protein sequence ID" value="CAH1401995.1"/>
    <property type="molecule type" value="Genomic_DNA"/>
</dbReference>
<evidence type="ECO:0000256" key="9">
    <source>
        <dbReference type="ARBA" id="ARBA00023014"/>
    </source>
</evidence>
<feature type="domain" description="Rieske" evidence="10">
    <location>
        <begin position="34"/>
        <end position="131"/>
    </location>
</feature>
<keyword evidence="12" id="KW-1185">Reference proteome</keyword>
<dbReference type="SUPFAM" id="SSF55424">
    <property type="entry name" value="FAD/NAD-linked reductases, dimerisation (C-terminal) domain"/>
    <property type="match status" value="1"/>
</dbReference>